<reference evidence="1" key="1">
    <citation type="submission" date="2014-09" db="EMBL/GenBank/DDBJ databases">
        <authorList>
            <person name="Magalhaes I.L.F."/>
            <person name="Oliveira U."/>
            <person name="Santos F.R."/>
            <person name="Vidigal T.H.D.A."/>
            <person name="Brescovit A.D."/>
            <person name="Santos A.J."/>
        </authorList>
    </citation>
    <scope>NUCLEOTIDE SEQUENCE</scope>
    <source>
        <tissue evidence="1">Shoot tissue taken approximately 20 cm above the soil surface</tissue>
    </source>
</reference>
<accession>A0A0A9GZ03</accession>
<organism evidence="1">
    <name type="scientific">Arundo donax</name>
    <name type="common">Giant reed</name>
    <name type="synonym">Donax arundinaceus</name>
    <dbReference type="NCBI Taxonomy" id="35708"/>
    <lineage>
        <taxon>Eukaryota</taxon>
        <taxon>Viridiplantae</taxon>
        <taxon>Streptophyta</taxon>
        <taxon>Embryophyta</taxon>
        <taxon>Tracheophyta</taxon>
        <taxon>Spermatophyta</taxon>
        <taxon>Magnoliopsida</taxon>
        <taxon>Liliopsida</taxon>
        <taxon>Poales</taxon>
        <taxon>Poaceae</taxon>
        <taxon>PACMAD clade</taxon>
        <taxon>Arundinoideae</taxon>
        <taxon>Arundineae</taxon>
        <taxon>Arundo</taxon>
    </lineage>
</organism>
<dbReference type="AlphaFoldDB" id="A0A0A9GZ03"/>
<dbReference type="EMBL" id="GBRH01168149">
    <property type="protein sequence ID" value="JAE29747.1"/>
    <property type="molecule type" value="Transcribed_RNA"/>
</dbReference>
<sequence length="38" mass="4467">MVLVSCSDALLLVNFTRMFLLKRYCLNEYATFFSPVNF</sequence>
<protein>
    <submittedName>
        <fullName evidence="1">Uncharacterized protein</fullName>
    </submittedName>
</protein>
<reference evidence="1" key="2">
    <citation type="journal article" date="2015" name="Data Brief">
        <title>Shoot transcriptome of the giant reed, Arundo donax.</title>
        <authorList>
            <person name="Barrero R.A."/>
            <person name="Guerrero F.D."/>
            <person name="Moolhuijzen P."/>
            <person name="Goolsby J.A."/>
            <person name="Tidwell J."/>
            <person name="Bellgard S.E."/>
            <person name="Bellgard M.I."/>
        </authorList>
    </citation>
    <scope>NUCLEOTIDE SEQUENCE</scope>
    <source>
        <tissue evidence="1">Shoot tissue taken approximately 20 cm above the soil surface</tissue>
    </source>
</reference>
<proteinExistence type="predicted"/>
<name>A0A0A9GZ03_ARUDO</name>
<evidence type="ECO:0000313" key="1">
    <source>
        <dbReference type="EMBL" id="JAE29747.1"/>
    </source>
</evidence>